<protein>
    <submittedName>
        <fullName evidence="1">Kinase-like protein</fullName>
    </submittedName>
</protein>
<keyword evidence="2" id="KW-1185">Reference proteome</keyword>
<comment type="caution">
    <text evidence="1">The sequence shown here is derived from an EMBL/GenBank/DDBJ whole genome shotgun (WGS) entry which is preliminary data.</text>
</comment>
<name>A0ACB8RBY8_9AGAM</name>
<sequence>MSLSRYLTALAAALQRAAVRAKLRLLLFTLPPRQHEPNTFFFRFGIPIVLKRTRRLRSTEADALRFLNRAAPHLPIPRLLDSFVDGSDTYTIMTRLPGCPLIDFADELEVKPLAADVLAVLYQLWRIPQPAEFAQRKAAVMASASGHGLVHPALRIHGNFDDLGGPYASIEACYDTICLDYMKASDERLDLVKALEDDPIVWVNGDLRMQNILVGKDGRLSGIVDWEDSGWLPRQWQLHMLRHPGPTCFGAWVRYWLFDFRFDEEVERGYSAIMDKDMGPVYPFC</sequence>
<proteinExistence type="predicted"/>
<dbReference type="EMBL" id="MU276121">
    <property type="protein sequence ID" value="KAI0041467.1"/>
    <property type="molecule type" value="Genomic_DNA"/>
</dbReference>
<reference evidence="1" key="1">
    <citation type="submission" date="2021-02" db="EMBL/GenBank/DDBJ databases">
        <authorList>
            <consortium name="DOE Joint Genome Institute"/>
            <person name="Ahrendt S."/>
            <person name="Looney B.P."/>
            <person name="Miyauchi S."/>
            <person name="Morin E."/>
            <person name="Drula E."/>
            <person name="Courty P.E."/>
            <person name="Chicoki N."/>
            <person name="Fauchery L."/>
            <person name="Kohler A."/>
            <person name="Kuo A."/>
            <person name="Labutti K."/>
            <person name="Pangilinan J."/>
            <person name="Lipzen A."/>
            <person name="Riley R."/>
            <person name="Andreopoulos W."/>
            <person name="He G."/>
            <person name="Johnson J."/>
            <person name="Barry K.W."/>
            <person name="Grigoriev I.V."/>
            <person name="Nagy L."/>
            <person name="Hibbett D."/>
            <person name="Henrissat B."/>
            <person name="Matheny P.B."/>
            <person name="Labbe J."/>
            <person name="Martin F."/>
        </authorList>
    </citation>
    <scope>NUCLEOTIDE SEQUENCE</scope>
    <source>
        <strain evidence="1">FP105234-sp</strain>
    </source>
</reference>
<evidence type="ECO:0000313" key="2">
    <source>
        <dbReference type="Proteomes" id="UP000814033"/>
    </source>
</evidence>
<gene>
    <name evidence="1" type="ORF">FA95DRAFT_693879</name>
</gene>
<evidence type="ECO:0000313" key="1">
    <source>
        <dbReference type="EMBL" id="KAI0041467.1"/>
    </source>
</evidence>
<dbReference type="Proteomes" id="UP000814033">
    <property type="component" value="Unassembled WGS sequence"/>
</dbReference>
<accession>A0ACB8RBY8</accession>
<reference evidence="1" key="2">
    <citation type="journal article" date="2022" name="New Phytol.">
        <title>Evolutionary transition to the ectomycorrhizal habit in the genomes of a hyperdiverse lineage of mushroom-forming fungi.</title>
        <authorList>
            <person name="Looney B."/>
            <person name="Miyauchi S."/>
            <person name="Morin E."/>
            <person name="Drula E."/>
            <person name="Courty P.E."/>
            <person name="Kohler A."/>
            <person name="Kuo A."/>
            <person name="LaButti K."/>
            <person name="Pangilinan J."/>
            <person name="Lipzen A."/>
            <person name="Riley R."/>
            <person name="Andreopoulos W."/>
            <person name="He G."/>
            <person name="Johnson J."/>
            <person name="Nolan M."/>
            <person name="Tritt A."/>
            <person name="Barry K.W."/>
            <person name="Grigoriev I.V."/>
            <person name="Nagy L.G."/>
            <person name="Hibbett D."/>
            <person name="Henrissat B."/>
            <person name="Matheny P.B."/>
            <person name="Labbe J."/>
            <person name="Martin F.M."/>
        </authorList>
    </citation>
    <scope>NUCLEOTIDE SEQUENCE</scope>
    <source>
        <strain evidence="1">FP105234-sp</strain>
    </source>
</reference>
<organism evidence="1 2">
    <name type="scientific">Auriscalpium vulgare</name>
    <dbReference type="NCBI Taxonomy" id="40419"/>
    <lineage>
        <taxon>Eukaryota</taxon>
        <taxon>Fungi</taxon>
        <taxon>Dikarya</taxon>
        <taxon>Basidiomycota</taxon>
        <taxon>Agaricomycotina</taxon>
        <taxon>Agaricomycetes</taxon>
        <taxon>Russulales</taxon>
        <taxon>Auriscalpiaceae</taxon>
        <taxon>Auriscalpium</taxon>
    </lineage>
</organism>